<keyword evidence="1" id="KW-0812">Transmembrane</keyword>
<protein>
    <submittedName>
        <fullName evidence="2">Uncharacterized protein</fullName>
    </submittedName>
</protein>
<evidence type="ECO:0000313" key="3">
    <source>
        <dbReference type="Proteomes" id="UP000633365"/>
    </source>
</evidence>
<keyword evidence="1" id="KW-1133">Transmembrane helix</keyword>
<gene>
    <name evidence="2" type="ORF">JKK62_15215</name>
</gene>
<evidence type="ECO:0000256" key="1">
    <source>
        <dbReference type="SAM" id="Phobius"/>
    </source>
</evidence>
<keyword evidence="1" id="KW-0472">Membrane</keyword>
<organism evidence="2 3">
    <name type="scientific">Ruminococcus difficilis</name>
    <dbReference type="NCBI Taxonomy" id="2763069"/>
    <lineage>
        <taxon>Bacteria</taxon>
        <taxon>Bacillati</taxon>
        <taxon>Bacillota</taxon>
        <taxon>Clostridia</taxon>
        <taxon>Eubacteriales</taxon>
        <taxon>Oscillospiraceae</taxon>
        <taxon>Ruminococcus</taxon>
    </lineage>
</organism>
<dbReference type="AlphaFoldDB" id="A0A934WU27"/>
<keyword evidence="3" id="KW-1185">Reference proteome</keyword>
<dbReference type="RefSeq" id="WP_201428664.1">
    <property type="nucleotide sequence ID" value="NZ_JAEQMG010000163.1"/>
</dbReference>
<feature type="transmembrane region" description="Helical" evidence="1">
    <location>
        <begin position="44"/>
        <end position="62"/>
    </location>
</feature>
<feature type="transmembrane region" description="Helical" evidence="1">
    <location>
        <begin position="12"/>
        <end position="32"/>
    </location>
</feature>
<reference evidence="2" key="1">
    <citation type="submission" date="2021-01" db="EMBL/GenBank/DDBJ databases">
        <title>Genome public.</title>
        <authorList>
            <person name="Liu C."/>
            <person name="Sun Q."/>
        </authorList>
    </citation>
    <scope>NUCLEOTIDE SEQUENCE</scope>
    <source>
        <strain evidence="2">M6</strain>
    </source>
</reference>
<dbReference type="EMBL" id="JAEQMG010000163">
    <property type="protein sequence ID" value="MBK6089974.1"/>
    <property type="molecule type" value="Genomic_DNA"/>
</dbReference>
<comment type="caution">
    <text evidence="2">The sequence shown here is derived from an EMBL/GenBank/DDBJ whole genome shotgun (WGS) entry which is preliminary data.</text>
</comment>
<sequence length="70" mass="8029">MNPIKRTLIECLIGIPIVFGLAALFDFLYQTVLQQNTYTFNPSTPLFCLGVWIIIEIVTLVIRKNKKEKS</sequence>
<proteinExistence type="predicted"/>
<name>A0A934WU27_9FIRM</name>
<dbReference type="Proteomes" id="UP000633365">
    <property type="component" value="Unassembled WGS sequence"/>
</dbReference>
<accession>A0A934WU27</accession>
<evidence type="ECO:0000313" key="2">
    <source>
        <dbReference type="EMBL" id="MBK6089974.1"/>
    </source>
</evidence>